<dbReference type="SUPFAM" id="SSF46785">
    <property type="entry name" value="Winged helix' DNA-binding domain"/>
    <property type="match status" value="1"/>
</dbReference>
<dbReference type="InterPro" id="IPR051011">
    <property type="entry name" value="Metal_resp_trans_reg"/>
</dbReference>
<dbReference type="Proteomes" id="UP000027982">
    <property type="component" value="Chromosome"/>
</dbReference>
<dbReference type="EMBL" id="CP007139">
    <property type="protein sequence ID" value="AIE85007.1"/>
    <property type="molecule type" value="Genomic_DNA"/>
</dbReference>
<dbReference type="InterPro" id="IPR036388">
    <property type="entry name" value="WH-like_DNA-bd_sf"/>
</dbReference>
<dbReference type="PANTHER" id="PTHR43132:SF2">
    <property type="entry name" value="ARSENICAL RESISTANCE OPERON REPRESSOR ARSR-RELATED"/>
    <property type="match status" value="1"/>
</dbReference>
<gene>
    <name evidence="5" type="ORF">OP10G_1639</name>
</gene>
<evidence type="ECO:0000313" key="5">
    <source>
        <dbReference type="EMBL" id="AIE85007.1"/>
    </source>
</evidence>
<dbReference type="PROSITE" id="PS50987">
    <property type="entry name" value="HTH_ARSR_2"/>
    <property type="match status" value="1"/>
</dbReference>
<evidence type="ECO:0000259" key="4">
    <source>
        <dbReference type="PROSITE" id="PS50987"/>
    </source>
</evidence>
<evidence type="ECO:0000256" key="3">
    <source>
        <dbReference type="ARBA" id="ARBA00023163"/>
    </source>
</evidence>
<dbReference type="Pfam" id="PF01022">
    <property type="entry name" value="HTH_5"/>
    <property type="match status" value="1"/>
</dbReference>
<organism evidence="5 6">
    <name type="scientific">Fimbriimonas ginsengisoli Gsoil 348</name>
    <dbReference type="NCBI Taxonomy" id="661478"/>
    <lineage>
        <taxon>Bacteria</taxon>
        <taxon>Bacillati</taxon>
        <taxon>Armatimonadota</taxon>
        <taxon>Fimbriimonadia</taxon>
        <taxon>Fimbriimonadales</taxon>
        <taxon>Fimbriimonadaceae</taxon>
        <taxon>Fimbriimonas</taxon>
    </lineage>
</organism>
<dbReference type="NCBIfam" id="NF033788">
    <property type="entry name" value="HTH_metalloreg"/>
    <property type="match status" value="1"/>
</dbReference>
<dbReference type="AlphaFoldDB" id="A0A068NNN0"/>
<evidence type="ECO:0000313" key="6">
    <source>
        <dbReference type="Proteomes" id="UP000027982"/>
    </source>
</evidence>
<dbReference type="InterPro" id="IPR011991">
    <property type="entry name" value="ArsR-like_HTH"/>
</dbReference>
<dbReference type="GO" id="GO:0003677">
    <property type="term" value="F:DNA binding"/>
    <property type="evidence" value="ECO:0007669"/>
    <property type="project" value="UniProtKB-KW"/>
</dbReference>
<dbReference type="PRINTS" id="PR00778">
    <property type="entry name" value="HTHARSR"/>
</dbReference>
<evidence type="ECO:0000256" key="2">
    <source>
        <dbReference type="ARBA" id="ARBA00023125"/>
    </source>
</evidence>
<evidence type="ECO:0000256" key="1">
    <source>
        <dbReference type="ARBA" id="ARBA00023015"/>
    </source>
</evidence>
<keyword evidence="1" id="KW-0805">Transcription regulation</keyword>
<dbReference type="KEGG" id="fgi:OP10G_1639"/>
<dbReference type="GO" id="GO:0003700">
    <property type="term" value="F:DNA-binding transcription factor activity"/>
    <property type="evidence" value="ECO:0007669"/>
    <property type="project" value="InterPro"/>
</dbReference>
<dbReference type="InterPro" id="IPR001845">
    <property type="entry name" value="HTH_ArsR_DNA-bd_dom"/>
</dbReference>
<dbReference type="CDD" id="cd00090">
    <property type="entry name" value="HTH_ARSR"/>
    <property type="match status" value="1"/>
</dbReference>
<keyword evidence="3" id="KW-0804">Transcription</keyword>
<dbReference type="PANTHER" id="PTHR43132">
    <property type="entry name" value="ARSENICAL RESISTANCE OPERON REPRESSOR ARSR-RELATED"/>
    <property type="match status" value="1"/>
</dbReference>
<accession>A0A068NNN0</accession>
<proteinExistence type="predicted"/>
<dbReference type="Gene3D" id="1.10.10.10">
    <property type="entry name" value="Winged helix-like DNA-binding domain superfamily/Winged helix DNA-binding domain"/>
    <property type="match status" value="1"/>
</dbReference>
<dbReference type="InterPro" id="IPR036390">
    <property type="entry name" value="WH_DNA-bd_sf"/>
</dbReference>
<dbReference type="eggNOG" id="COG0640">
    <property type="taxonomic scope" value="Bacteria"/>
</dbReference>
<dbReference type="SMART" id="SM00418">
    <property type="entry name" value="HTH_ARSR"/>
    <property type="match status" value="1"/>
</dbReference>
<sequence>MPEALRRFKADVFSVLAHPTRIHIIESLRDGELSVGAIIERIGVEPANASQHLSILRSKRLVVNRKDGNQVFYSLRDPLLTEVLDSMRRYFQAHLEEALDILQEMEAS</sequence>
<dbReference type="STRING" id="661478.OP10G_1639"/>
<keyword evidence="2" id="KW-0238">DNA-binding</keyword>
<keyword evidence="6" id="KW-1185">Reference proteome</keyword>
<feature type="domain" description="HTH arsR-type" evidence="4">
    <location>
        <begin position="1"/>
        <end position="95"/>
    </location>
</feature>
<dbReference type="HOGENOM" id="CLU_097806_6_1_0"/>
<name>A0A068NNN0_FIMGI</name>
<protein>
    <submittedName>
        <fullName evidence="5">Transcriptional regulator, ArsR family</fullName>
    </submittedName>
</protein>
<reference evidence="5 6" key="1">
    <citation type="journal article" date="2014" name="PLoS ONE">
        <title>The first complete genome sequence of the class fimbriimonadia in the phylum armatimonadetes.</title>
        <authorList>
            <person name="Hu Z.Y."/>
            <person name="Wang Y.Z."/>
            <person name="Im W.T."/>
            <person name="Wang S.Y."/>
            <person name="Zhao G.P."/>
            <person name="Zheng H.J."/>
            <person name="Quan Z.X."/>
        </authorList>
    </citation>
    <scope>NUCLEOTIDE SEQUENCE [LARGE SCALE GENOMIC DNA]</scope>
    <source>
        <strain evidence="5">Gsoil 348</strain>
    </source>
</reference>
<dbReference type="OrthoDB" id="9798835at2"/>